<dbReference type="InterPro" id="IPR036097">
    <property type="entry name" value="HisK_dim/P_sf"/>
</dbReference>
<dbReference type="PROSITE" id="PS50109">
    <property type="entry name" value="HIS_KIN"/>
    <property type="match status" value="1"/>
</dbReference>
<feature type="transmembrane region" description="Helical" evidence="11">
    <location>
        <begin position="151"/>
        <end position="171"/>
    </location>
</feature>
<evidence type="ECO:0000256" key="11">
    <source>
        <dbReference type="SAM" id="Phobius"/>
    </source>
</evidence>
<proteinExistence type="predicted"/>
<evidence type="ECO:0000256" key="1">
    <source>
        <dbReference type="ARBA" id="ARBA00000085"/>
    </source>
</evidence>
<gene>
    <name evidence="14" type="ORF">A3840_10850</name>
</gene>
<dbReference type="CDD" id="cd00082">
    <property type="entry name" value="HisKA"/>
    <property type="match status" value="1"/>
</dbReference>
<dbReference type="EMBL" id="LVVY01000086">
    <property type="protein sequence ID" value="OAM77123.1"/>
    <property type="molecule type" value="Genomic_DNA"/>
</dbReference>
<evidence type="ECO:0000256" key="6">
    <source>
        <dbReference type="ARBA" id="ARBA00022692"/>
    </source>
</evidence>
<dbReference type="AlphaFoldDB" id="A0A178HWC2"/>
<dbReference type="InterPro" id="IPR004358">
    <property type="entry name" value="Sig_transdc_His_kin-like_C"/>
</dbReference>
<keyword evidence="15" id="KW-1185">Reference proteome</keyword>
<keyword evidence="6 11" id="KW-0812">Transmembrane</keyword>
<dbReference type="InterPro" id="IPR003661">
    <property type="entry name" value="HisK_dim/P_dom"/>
</dbReference>
<dbReference type="InterPro" id="IPR005467">
    <property type="entry name" value="His_kinase_dom"/>
</dbReference>
<dbReference type="Pfam" id="PF00512">
    <property type="entry name" value="HisKA"/>
    <property type="match status" value="1"/>
</dbReference>
<dbReference type="InterPro" id="IPR003594">
    <property type="entry name" value="HATPase_dom"/>
</dbReference>
<dbReference type="Gene3D" id="3.30.565.10">
    <property type="entry name" value="Histidine kinase-like ATPase, C-terminal domain"/>
    <property type="match status" value="1"/>
</dbReference>
<keyword evidence="4" id="KW-0597">Phosphoprotein</keyword>
<comment type="subcellular location">
    <subcellularLocation>
        <location evidence="2">Membrane</location>
        <topology evidence="2">Multi-pass membrane protein</topology>
    </subcellularLocation>
</comment>
<dbReference type="GO" id="GO:0000155">
    <property type="term" value="F:phosphorelay sensor kinase activity"/>
    <property type="evidence" value="ECO:0007669"/>
    <property type="project" value="InterPro"/>
</dbReference>
<accession>A0A178HWC2</accession>
<comment type="catalytic activity">
    <reaction evidence="1">
        <text>ATP + protein L-histidine = ADP + protein N-phospho-L-histidine.</text>
        <dbReference type="EC" id="2.7.13.3"/>
    </reaction>
</comment>
<keyword evidence="8 11" id="KW-1133">Transmembrane helix</keyword>
<evidence type="ECO:0000256" key="4">
    <source>
        <dbReference type="ARBA" id="ARBA00022553"/>
    </source>
</evidence>
<evidence type="ECO:0000256" key="9">
    <source>
        <dbReference type="ARBA" id="ARBA00023012"/>
    </source>
</evidence>
<dbReference type="SMART" id="SM00388">
    <property type="entry name" value="HisKA"/>
    <property type="match status" value="1"/>
</dbReference>
<dbReference type="PROSITE" id="PS50885">
    <property type="entry name" value="HAMP"/>
    <property type="match status" value="1"/>
</dbReference>
<comment type="caution">
    <text evidence="14">The sequence shown here is derived from an EMBL/GenBank/DDBJ whole genome shotgun (WGS) entry which is preliminary data.</text>
</comment>
<dbReference type="SMART" id="SM00387">
    <property type="entry name" value="HATPase_c"/>
    <property type="match status" value="1"/>
</dbReference>
<dbReference type="SUPFAM" id="SSF47384">
    <property type="entry name" value="Homodimeric domain of signal transducing histidine kinase"/>
    <property type="match status" value="1"/>
</dbReference>
<dbReference type="Proteomes" id="UP000078389">
    <property type="component" value="Unassembled WGS sequence"/>
</dbReference>
<evidence type="ECO:0000256" key="5">
    <source>
        <dbReference type="ARBA" id="ARBA00022679"/>
    </source>
</evidence>
<reference evidence="14 15" key="1">
    <citation type="submission" date="2016-03" db="EMBL/GenBank/DDBJ databases">
        <title>Genome sequencing of Devosia sp. S37.</title>
        <authorList>
            <person name="Mohd Nor M."/>
        </authorList>
    </citation>
    <scope>NUCLEOTIDE SEQUENCE [LARGE SCALE GENOMIC DNA]</scope>
    <source>
        <strain evidence="14 15">S37</strain>
    </source>
</reference>
<dbReference type="Pfam" id="PF02518">
    <property type="entry name" value="HATPase_c"/>
    <property type="match status" value="1"/>
</dbReference>
<dbReference type="InterPro" id="IPR036890">
    <property type="entry name" value="HATPase_C_sf"/>
</dbReference>
<evidence type="ECO:0000259" key="12">
    <source>
        <dbReference type="PROSITE" id="PS50109"/>
    </source>
</evidence>
<feature type="domain" description="Histidine kinase" evidence="12">
    <location>
        <begin position="237"/>
        <end position="437"/>
    </location>
</feature>
<sequence length="445" mass="47224">MIVVQLITLTACFVLVLIPMIVLPAMSGTRNVHPPAPSVMAAIGESVHFGIDRILLLQPTPSLSDMAAEHPDFWFIAGTADGQEISFGQVPSEPDRIRPALDHLVSLEILMDNNGGTANLVVRSLDYPGGPVKLAFSGGPTLGLSKLIPSISLAVMLAIFFFLALASIIAIPRFINREMRGLDAAAKAAGTINIGQRGIRIPEQGLPAEVLTLVHAVNEALERLDDAHALRERFLADAAHELRTPLAVLTARIETAQPFEGQDHLLSDVVRLSALTTQLLDMQRLDLSEQRLEAVDLVAIGTEVVADLAPLAAAAGYQLELEAPSAPVLILGESVSVERAITNLARNAISHAENRGSIRVKVSANGAVTVSDDGPGIPETDRARIFEPFYRVRPSRSGAGLGLTLVEAIVKKHRGAISVGASATGGAEFAIRFQAWPGKPEISAS</sequence>
<evidence type="ECO:0000256" key="3">
    <source>
        <dbReference type="ARBA" id="ARBA00012438"/>
    </source>
</evidence>
<name>A0A178HWC2_9HYPH</name>
<dbReference type="STRING" id="1770058.A3840_10850"/>
<keyword evidence="5" id="KW-0808">Transferase</keyword>
<keyword evidence="10 11" id="KW-0472">Membrane</keyword>
<organism evidence="14 15">
    <name type="scientific">Devosia elaeis</name>
    <dbReference type="NCBI Taxonomy" id="1770058"/>
    <lineage>
        <taxon>Bacteria</taxon>
        <taxon>Pseudomonadati</taxon>
        <taxon>Pseudomonadota</taxon>
        <taxon>Alphaproteobacteria</taxon>
        <taxon>Hyphomicrobiales</taxon>
        <taxon>Devosiaceae</taxon>
        <taxon>Devosia</taxon>
    </lineage>
</organism>
<keyword evidence="9" id="KW-0902">Two-component regulatory system</keyword>
<dbReference type="PANTHER" id="PTHR45436">
    <property type="entry name" value="SENSOR HISTIDINE KINASE YKOH"/>
    <property type="match status" value="1"/>
</dbReference>
<evidence type="ECO:0000313" key="14">
    <source>
        <dbReference type="EMBL" id="OAM77123.1"/>
    </source>
</evidence>
<dbReference type="CDD" id="cd00075">
    <property type="entry name" value="HATPase"/>
    <property type="match status" value="1"/>
</dbReference>
<dbReference type="PANTHER" id="PTHR45436:SF15">
    <property type="entry name" value="SENSOR HISTIDINE KINASE CUSS"/>
    <property type="match status" value="1"/>
</dbReference>
<keyword evidence="7" id="KW-0418">Kinase</keyword>
<evidence type="ECO:0000259" key="13">
    <source>
        <dbReference type="PROSITE" id="PS50885"/>
    </source>
</evidence>
<evidence type="ECO:0000256" key="10">
    <source>
        <dbReference type="ARBA" id="ARBA00023136"/>
    </source>
</evidence>
<dbReference type="PRINTS" id="PR00344">
    <property type="entry name" value="BCTRLSENSOR"/>
</dbReference>
<dbReference type="GO" id="GO:0005886">
    <property type="term" value="C:plasma membrane"/>
    <property type="evidence" value="ECO:0007669"/>
    <property type="project" value="TreeGrafter"/>
</dbReference>
<evidence type="ECO:0000256" key="2">
    <source>
        <dbReference type="ARBA" id="ARBA00004141"/>
    </source>
</evidence>
<dbReference type="EC" id="2.7.13.3" evidence="3"/>
<evidence type="ECO:0000256" key="8">
    <source>
        <dbReference type="ARBA" id="ARBA00022989"/>
    </source>
</evidence>
<dbReference type="Gene3D" id="1.10.287.130">
    <property type="match status" value="1"/>
</dbReference>
<feature type="domain" description="HAMP" evidence="13">
    <location>
        <begin position="176"/>
        <end position="229"/>
    </location>
</feature>
<protein>
    <recommendedName>
        <fullName evidence="3">histidine kinase</fullName>
        <ecNumber evidence="3">2.7.13.3</ecNumber>
    </recommendedName>
</protein>
<evidence type="ECO:0000313" key="15">
    <source>
        <dbReference type="Proteomes" id="UP000078389"/>
    </source>
</evidence>
<dbReference type="SUPFAM" id="SSF55874">
    <property type="entry name" value="ATPase domain of HSP90 chaperone/DNA topoisomerase II/histidine kinase"/>
    <property type="match status" value="1"/>
</dbReference>
<dbReference type="InterPro" id="IPR050428">
    <property type="entry name" value="TCS_sensor_his_kinase"/>
</dbReference>
<evidence type="ECO:0000256" key="7">
    <source>
        <dbReference type="ARBA" id="ARBA00022777"/>
    </source>
</evidence>
<dbReference type="InterPro" id="IPR003660">
    <property type="entry name" value="HAMP_dom"/>
</dbReference>